<dbReference type="KEGG" id="vg:26647924"/>
<dbReference type="GeneID" id="26647924"/>
<proteinExistence type="predicted"/>
<keyword evidence="2" id="KW-1185">Reference proteome</keyword>
<gene>
    <name evidence="1" type="ORF">CPT_Merlin10</name>
</gene>
<dbReference type="EMBL" id="KT001915">
    <property type="protein sequence ID" value="AKU43656.1"/>
    <property type="molecule type" value="Genomic_DNA"/>
</dbReference>
<protein>
    <submittedName>
        <fullName evidence="1">Uncharacterized protein</fullName>
    </submittedName>
</protein>
<evidence type="ECO:0000313" key="1">
    <source>
        <dbReference type="EMBL" id="AKU43656.1"/>
    </source>
</evidence>
<dbReference type="RefSeq" id="YP_009203724.1">
    <property type="nucleotide sequence ID" value="NC_028857.1"/>
</dbReference>
<sequence length="158" mass="18371">MKWELGKTYAFADASAFQIGVNREIREIIESNIDGLFQVSRLSKNPLTDVDYHVYEIVLSDGRIIDGEVARELHGFGKHDIFAIFASERKHFKEVECNRDFKISIDDCQYDEFDEFDNESEENVMPKIEVEGRIAIGSISSEEERLWLIDSLNRIKFK</sequence>
<name>A0A0K1LMB7_9CAUD</name>
<evidence type="ECO:0000313" key="2">
    <source>
        <dbReference type="Proteomes" id="UP000204280"/>
    </source>
</evidence>
<dbReference type="Proteomes" id="UP000204280">
    <property type="component" value="Segment"/>
</dbReference>
<reference evidence="1 2" key="1">
    <citation type="journal article" date="2015" name="Genome Announc.">
        <title>Complete Genome Sequence of Citrobacter freundii Myophage Merlin.</title>
        <authorList>
            <person name="LeSage K.C."/>
            <person name="Hargrove E.C."/>
            <person name="Cahill J.L."/>
            <person name="Rasche E.S."/>
            <person name="Kuty Everett G.F."/>
        </authorList>
    </citation>
    <scope>NUCLEOTIDE SEQUENCE [LARGE SCALE GENOMIC DNA]</scope>
</reference>
<accession>A0A0K1LMB7</accession>
<organism evidence="1 2">
    <name type="scientific">Citrobacter phage Merlin</name>
    <dbReference type="NCBI Taxonomy" id="1675602"/>
    <lineage>
        <taxon>Viruses</taxon>
        <taxon>Duplodnaviria</taxon>
        <taxon>Heunggongvirae</taxon>
        <taxon>Uroviricota</taxon>
        <taxon>Caudoviricetes</taxon>
        <taxon>Pantevenvirales</taxon>
        <taxon>Straboviridae</taxon>
        <taxon>Tevenvirinae</taxon>
        <taxon>Moonvirus</taxon>
        <taxon>Moonvirus merlin</taxon>
    </lineage>
</organism>